<protein>
    <recommendedName>
        <fullName evidence="9">Cytosolic Fe-S cluster assembly factor NUBP1 homolog</fullName>
    </recommendedName>
</protein>
<evidence type="ECO:0000313" key="11">
    <source>
        <dbReference type="EMBL" id="EKX44691.1"/>
    </source>
</evidence>
<dbReference type="CDD" id="cd02037">
    <property type="entry name" value="Mrp_NBP35"/>
    <property type="match status" value="1"/>
</dbReference>
<keyword evidence="13" id="KW-1185">Reference proteome</keyword>
<keyword evidence="5 9" id="KW-0547">Nucleotide-binding</keyword>
<dbReference type="GO" id="GO:0016226">
    <property type="term" value="P:iron-sulfur cluster assembly"/>
    <property type="evidence" value="ECO:0007669"/>
    <property type="project" value="UniProtKB-UniRule"/>
</dbReference>
<dbReference type="InterPro" id="IPR000808">
    <property type="entry name" value="Mrp-like_CS"/>
</dbReference>
<reference evidence="11 13" key="1">
    <citation type="journal article" date="2012" name="Nature">
        <title>Algal genomes reveal evolutionary mosaicism and the fate of nucleomorphs.</title>
        <authorList>
            <consortium name="DOE Joint Genome Institute"/>
            <person name="Curtis B.A."/>
            <person name="Tanifuji G."/>
            <person name="Burki F."/>
            <person name="Gruber A."/>
            <person name="Irimia M."/>
            <person name="Maruyama S."/>
            <person name="Arias M.C."/>
            <person name="Ball S.G."/>
            <person name="Gile G.H."/>
            <person name="Hirakawa Y."/>
            <person name="Hopkins J.F."/>
            <person name="Kuo A."/>
            <person name="Rensing S.A."/>
            <person name="Schmutz J."/>
            <person name="Symeonidi A."/>
            <person name="Elias M."/>
            <person name="Eveleigh R.J."/>
            <person name="Herman E.K."/>
            <person name="Klute M.J."/>
            <person name="Nakayama T."/>
            <person name="Obornik M."/>
            <person name="Reyes-Prieto A."/>
            <person name="Armbrust E.V."/>
            <person name="Aves S.J."/>
            <person name="Beiko R.G."/>
            <person name="Coutinho P."/>
            <person name="Dacks J.B."/>
            <person name="Durnford D.G."/>
            <person name="Fast N.M."/>
            <person name="Green B.R."/>
            <person name="Grisdale C.J."/>
            <person name="Hempel F."/>
            <person name="Henrissat B."/>
            <person name="Hoppner M.P."/>
            <person name="Ishida K."/>
            <person name="Kim E."/>
            <person name="Koreny L."/>
            <person name="Kroth P.G."/>
            <person name="Liu Y."/>
            <person name="Malik S.B."/>
            <person name="Maier U.G."/>
            <person name="McRose D."/>
            <person name="Mock T."/>
            <person name="Neilson J.A."/>
            <person name="Onodera N.T."/>
            <person name="Poole A.M."/>
            <person name="Pritham E.J."/>
            <person name="Richards T.A."/>
            <person name="Rocap G."/>
            <person name="Roy S.W."/>
            <person name="Sarai C."/>
            <person name="Schaack S."/>
            <person name="Shirato S."/>
            <person name="Slamovits C.H."/>
            <person name="Spencer D.F."/>
            <person name="Suzuki S."/>
            <person name="Worden A.Z."/>
            <person name="Zauner S."/>
            <person name="Barry K."/>
            <person name="Bell C."/>
            <person name="Bharti A.K."/>
            <person name="Crow J.A."/>
            <person name="Grimwood J."/>
            <person name="Kramer R."/>
            <person name="Lindquist E."/>
            <person name="Lucas S."/>
            <person name="Salamov A."/>
            <person name="McFadden G.I."/>
            <person name="Lane C.E."/>
            <person name="Keeling P.J."/>
            <person name="Gray M.W."/>
            <person name="Grigoriev I.V."/>
            <person name="Archibald J.M."/>
        </authorList>
    </citation>
    <scope>NUCLEOTIDE SEQUENCE</scope>
    <source>
        <strain evidence="11 13">CCMP2712</strain>
    </source>
</reference>
<dbReference type="AlphaFoldDB" id="L1J834"/>
<dbReference type="GO" id="GO:0005524">
    <property type="term" value="F:ATP binding"/>
    <property type="evidence" value="ECO:0007669"/>
    <property type="project" value="UniProtKB-KW"/>
</dbReference>
<evidence type="ECO:0000313" key="13">
    <source>
        <dbReference type="Proteomes" id="UP000011087"/>
    </source>
</evidence>
<dbReference type="OrthoDB" id="1741334at2759"/>
<dbReference type="EMBL" id="JH993003">
    <property type="protein sequence ID" value="EKX44691.1"/>
    <property type="molecule type" value="Genomic_DNA"/>
</dbReference>
<name>L1J834_GUITC</name>
<evidence type="ECO:0000256" key="9">
    <source>
        <dbReference type="HAMAP-Rule" id="MF_03038"/>
    </source>
</evidence>
<accession>L1J834</accession>
<dbReference type="GO" id="GO:0051539">
    <property type="term" value="F:4 iron, 4 sulfur cluster binding"/>
    <property type="evidence" value="ECO:0007669"/>
    <property type="project" value="UniProtKB-UniRule"/>
</dbReference>
<dbReference type="PaxDb" id="55529-EKX44691"/>
<evidence type="ECO:0000256" key="6">
    <source>
        <dbReference type="ARBA" id="ARBA00022840"/>
    </source>
</evidence>
<dbReference type="GO" id="GO:0046872">
    <property type="term" value="F:metal ion binding"/>
    <property type="evidence" value="ECO:0007669"/>
    <property type="project" value="UniProtKB-KW"/>
</dbReference>
<dbReference type="PANTHER" id="PTHR23264">
    <property type="entry name" value="NUCLEOTIDE-BINDING PROTEIN NBP35 YEAST -RELATED"/>
    <property type="match status" value="1"/>
</dbReference>
<dbReference type="HAMAP" id="MF_02040">
    <property type="entry name" value="Mrp_NBP35"/>
    <property type="match status" value="1"/>
</dbReference>
<dbReference type="InterPro" id="IPR033756">
    <property type="entry name" value="YlxH/NBP35"/>
</dbReference>
<feature type="binding site" evidence="9">
    <location>
        <position position="223"/>
    </location>
    <ligand>
        <name>[4Fe-4S] cluster</name>
        <dbReference type="ChEBI" id="CHEBI:49883"/>
        <label>2</label>
        <note>ligand shared with heterodimeric partner</note>
    </ligand>
</feature>
<feature type="binding site" evidence="9">
    <location>
        <position position="220"/>
    </location>
    <ligand>
        <name>[4Fe-4S] cluster</name>
        <dbReference type="ChEBI" id="CHEBI:49883"/>
        <label>2</label>
        <note>ligand shared with heterodimeric partner</note>
    </ligand>
</feature>
<proteinExistence type="inferred from homology"/>
<dbReference type="STRING" id="905079.L1J834"/>
<feature type="region of interest" description="Disordered" evidence="10">
    <location>
        <begin position="1"/>
        <end position="24"/>
    </location>
</feature>
<comment type="similarity">
    <text evidence="9">Belongs to the Mrp/NBP35 ATP-binding proteins family. NUBP1/NBP35 subfamily.</text>
</comment>
<comment type="subunit">
    <text evidence="9">Heterotetramer of 2 NUBP1 and 2 NUBP2 chains.</text>
</comment>
<comment type="caution">
    <text evidence="9">Lacks conserved residue(s) required for the propagation of feature annotation.</text>
</comment>
<keyword evidence="8 9" id="KW-0411">Iron-sulfur</keyword>
<keyword evidence="3 9" id="KW-0963">Cytoplasm</keyword>
<dbReference type="GO" id="GO:0140663">
    <property type="term" value="F:ATP-dependent FeS chaperone activity"/>
    <property type="evidence" value="ECO:0007669"/>
    <property type="project" value="InterPro"/>
</dbReference>
<dbReference type="PANTHER" id="PTHR23264:SF19">
    <property type="entry name" value="CYTOSOLIC FE-S CLUSTER ASSEMBLY FACTOR NUBP2"/>
    <property type="match status" value="1"/>
</dbReference>
<dbReference type="OMA" id="DEHITIC"/>
<evidence type="ECO:0000256" key="3">
    <source>
        <dbReference type="ARBA" id="ARBA00022490"/>
    </source>
</evidence>
<dbReference type="HOGENOM" id="CLU_024839_0_1_1"/>
<dbReference type="EnsemblProtists" id="EKX44691">
    <property type="protein sequence ID" value="EKX44691"/>
    <property type="gene ID" value="GUITHDRAFT_109471"/>
</dbReference>
<sequence>MAGKSSTCVGCPNQAACASGQSSAPDPAIEEIKARMSLVKHKILVLSGKGGVGKSTVASQVAMALSGGGNVTGLLDIDVCGPSAPRMLGVEDMDVHQSGSGWQPVWVDENLCVMSIGFMLPSRDDAVVWRGVRKIGLIKQFLKDVNWEKLDYLVIDAPPGTSDEHITIAQCLNQTSNVGAVIVTTPQEVALLDVRKEINFCRKAGVKILGVIENMAGFVCPHCGNSSEIFVPSEADSVQGPSAVLRGAEAMAKKHGIPFLGRIPLDPKLGIASERGEALKNSLALQSLQSAVQNLRINCKGNT</sequence>
<evidence type="ECO:0000256" key="4">
    <source>
        <dbReference type="ARBA" id="ARBA00022723"/>
    </source>
</evidence>
<evidence type="ECO:0000256" key="8">
    <source>
        <dbReference type="ARBA" id="ARBA00023014"/>
    </source>
</evidence>
<dbReference type="GO" id="GO:0005829">
    <property type="term" value="C:cytosol"/>
    <property type="evidence" value="ECO:0007669"/>
    <property type="project" value="TreeGrafter"/>
</dbReference>
<evidence type="ECO:0000256" key="2">
    <source>
        <dbReference type="ARBA" id="ARBA00022485"/>
    </source>
</evidence>
<dbReference type="InterPro" id="IPR019591">
    <property type="entry name" value="Mrp/NBP35_ATP-bd"/>
</dbReference>
<evidence type="ECO:0000256" key="7">
    <source>
        <dbReference type="ARBA" id="ARBA00023004"/>
    </source>
</evidence>
<comment type="cofactor">
    <cofactor evidence="9">
        <name>[4Fe-4S] cluster</name>
        <dbReference type="ChEBI" id="CHEBI:49883"/>
    </cofactor>
    <text evidence="9">Binds 4 [4Fe-4S] clusters per heterotetramer. Contains two stable clusters in the N-termini of NUBP1 and two labile, bridging clusters between subunits of the NUBP1-NUBP2 heterotetramer.</text>
</comment>
<comment type="function">
    <text evidence="9">Component of the cytosolic iron-sulfur (Fe/S) protein assembly (CIA) machinery. Required for maturation of extramitochondrial Fe-S proteins. The NUBP1-NUBP2 heterotetramer forms a Fe-S scaffold complex, mediating the de novo assembly of an Fe-S cluster and its transfer to target apoproteins.</text>
</comment>
<keyword evidence="2 9" id="KW-0004">4Fe-4S</keyword>
<feature type="binding site" evidence="9">
    <location>
        <begin position="48"/>
        <end position="55"/>
    </location>
    <ligand>
        <name>ATP</name>
        <dbReference type="ChEBI" id="CHEBI:30616"/>
    </ligand>
</feature>
<keyword evidence="7 9" id="KW-0408">Iron</keyword>
<keyword evidence="4 9" id="KW-0479">Metal-binding</keyword>
<reference evidence="13" key="2">
    <citation type="submission" date="2012-11" db="EMBL/GenBank/DDBJ databases">
        <authorList>
            <person name="Kuo A."/>
            <person name="Curtis B.A."/>
            <person name="Tanifuji G."/>
            <person name="Burki F."/>
            <person name="Gruber A."/>
            <person name="Irimia M."/>
            <person name="Maruyama S."/>
            <person name="Arias M.C."/>
            <person name="Ball S.G."/>
            <person name="Gile G.H."/>
            <person name="Hirakawa Y."/>
            <person name="Hopkins J.F."/>
            <person name="Rensing S.A."/>
            <person name="Schmutz J."/>
            <person name="Symeonidi A."/>
            <person name="Elias M."/>
            <person name="Eveleigh R.J."/>
            <person name="Herman E.K."/>
            <person name="Klute M.J."/>
            <person name="Nakayama T."/>
            <person name="Obornik M."/>
            <person name="Reyes-Prieto A."/>
            <person name="Armbrust E.V."/>
            <person name="Aves S.J."/>
            <person name="Beiko R.G."/>
            <person name="Coutinho P."/>
            <person name="Dacks J.B."/>
            <person name="Durnford D.G."/>
            <person name="Fast N.M."/>
            <person name="Green B.R."/>
            <person name="Grisdale C."/>
            <person name="Hempe F."/>
            <person name="Henrissat B."/>
            <person name="Hoppner M.P."/>
            <person name="Ishida K.-I."/>
            <person name="Kim E."/>
            <person name="Koreny L."/>
            <person name="Kroth P.G."/>
            <person name="Liu Y."/>
            <person name="Malik S.-B."/>
            <person name="Maier U.G."/>
            <person name="McRose D."/>
            <person name="Mock T."/>
            <person name="Neilson J.A."/>
            <person name="Onodera N.T."/>
            <person name="Poole A.M."/>
            <person name="Pritham E.J."/>
            <person name="Richards T.A."/>
            <person name="Rocap G."/>
            <person name="Roy S.W."/>
            <person name="Sarai C."/>
            <person name="Schaack S."/>
            <person name="Shirato S."/>
            <person name="Slamovits C.H."/>
            <person name="Spencer D.F."/>
            <person name="Suzuki S."/>
            <person name="Worden A.Z."/>
            <person name="Zauner S."/>
            <person name="Barry K."/>
            <person name="Bell C."/>
            <person name="Bharti A.K."/>
            <person name="Crow J.A."/>
            <person name="Grimwood J."/>
            <person name="Kramer R."/>
            <person name="Lindquist E."/>
            <person name="Lucas S."/>
            <person name="Salamov A."/>
            <person name="McFadden G.I."/>
            <person name="Lane C.E."/>
            <person name="Keeling P.J."/>
            <person name="Gray M.W."/>
            <person name="Grigoriev I.V."/>
            <person name="Archibald J.M."/>
        </authorList>
    </citation>
    <scope>NUCLEOTIDE SEQUENCE</scope>
    <source>
        <strain evidence="13">CCMP2712</strain>
    </source>
</reference>
<dbReference type="InterPro" id="IPR028601">
    <property type="entry name" value="NUBP1/Nbp35"/>
</dbReference>
<evidence type="ECO:0000256" key="5">
    <source>
        <dbReference type="ARBA" id="ARBA00022741"/>
    </source>
</evidence>
<dbReference type="HAMAP" id="MF_03038">
    <property type="entry name" value="NUBP1"/>
    <property type="match status" value="1"/>
</dbReference>
<evidence type="ECO:0000313" key="12">
    <source>
        <dbReference type="EnsemblProtists" id="EKX44691"/>
    </source>
</evidence>
<dbReference type="GeneID" id="17301405"/>
<dbReference type="RefSeq" id="XP_005831671.1">
    <property type="nucleotide sequence ID" value="XM_005831614.1"/>
</dbReference>
<comment type="subcellular location">
    <subcellularLocation>
        <location evidence="9">Cytoplasm</location>
    </subcellularLocation>
    <subcellularLocation>
        <location evidence="1">Plastid</location>
        <location evidence="1">Chloroplast</location>
    </subcellularLocation>
</comment>
<dbReference type="Gene3D" id="3.40.50.300">
    <property type="entry name" value="P-loop containing nucleotide triphosphate hydrolases"/>
    <property type="match status" value="1"/>
</dbReference>
<keyword evidence="6 9" id="KW-0067">ATP-binding</keyword>
<gene>
    <name evidence="11" type="ORF">GUITHDRAFT_109471</name>
</gene>
<dbReference type="InterPro" id="IPR027417">
    <property type="entry name" value="P-loop_NTPase"/>
</dbReference>
<organism evidence="11">
    <name type="scientific">Guillardia theta (strain CCMP2712)</name>
    <name type="common">Cryptophyte</name>
    <dbReference type="NCBI Taxonomy" id="905079"/>
    <lineage>
        <taxon>Eukaryota</taxon>
        <taxon>Cryptophyceae</taxon>
        <taxon>Pyrenomonadales</taxon>
        <taxon>Geminigeraceae</taxon>
        <taxon>Guillardia</taxon>
    </lineage>
</organism>
<dbReference type="Proteomes" id="UP000011087">
    <property type="component" value="Unassembled WGS sequence"/>
</dbReference>
<evidence type="ECO:0000256" key="10">
    <source>
        <dbReference type="SAM" id="MobiDB-lite"/>
    </source>
</evidence>
<dbReference type="PROSITE" id="PS01215">
    <property type="entry name" value="MRP"/>
    <property type="match status" value="1"/>
</dbReference>
<dbReference type="KEGG" id="gtt:GUITHDRAFT_109471"/>
<dbReference type="Pfam" id="PF10609">
    <property type="entry name" value="ParA"/>
    <property type="match status" value="1"/>
</dbReference>
<dbReference type="GO" id="GO:0009507">
    <property type="term" value="C:chloroplast"/>
    <property type="evidence" value="ECO:0007669"/>
    <property type="project" value="UniProtKB-SubCell"/>
</dbReference>
<evidence type="ECO:0000256" key="1">
    <source>
        <dbReference type="ARBA" id="ARBA00004229"/>
    </source>
</evidence>
<dbReference type="eggNOG" id="KOG3022">
    <property type="taxonomic scope" value="Eukaryota"/>
</dbReference>
<dbReference type="FunFam" id="3.40.50.300:FF:001119">
    <property type="entry name" value="Iron-sulfur cluster carrier protein"/>
    <property type="match status" value="1"/>
</dbReference>
<dbReference type="SUPFAM" id="SSF52540">
    <property type="entry name" value="P-loop containing nucleoside triphosphate hydrolases"/>
    <property type="match status" value="1"/>
</dbReference>
<reference evidence="12" key="3">
    <citation type="submission" date="2016-03" db="UniProtKB">
        <authorList>
            <consortium name="EnsemblProtists"/>
        </authorList>
    </citation>
    <scope>IDENTIFICATION</scope>
</reference>